<evidence type="ECO:0000313" key="2">
    <source>
        <dbReference type="Proteomes" id="UP000588068"/>
    </source>
</evidence>
<evidence type="ECO:0000313" key="1">
    <source>
        <dbReference type="EMBL" id="MBB6095032.1"/>
    </source>
</evidence>
<comment type="caution">
    <text evidence="1">The sequence shown here is derived from an EMBL/GenBank/DDBJ whole genome shotgun (WGS) entry which is preliminary data.</text>
</comment>
<dbReference type="AlphaFoldDB" id="A0A841HSR0"/>
<organism evidence="1 2">
    <name type="scientific">Povalibacter uvarum</name>
    <dbReference type="NCBI Taxonomy" id="732238"/>
    <lineage>
        <taxon>Bacteria</taxon>
        <taxon>Pseudomonadati</taxon>
        <taxon>Pseudomonadota</taxon>
        <taxon>Gammaproteobacteria</taxon>
        <taxon>Steroidobacterales</taxon>
        <taxon>Steroidobacteraceae</taxon>
        <taxon>Povalibacter</taxon>
    </lineage>
</organism>
<sequence>MTSRDAWLKVFPLDEAARAVGFLRHAWNELAASNLSGFHAGAKEPDLTFVLAERLKDTAQTSARLTGRWGQESLGGIVDKRTGRIARRWRTDIEYFSNRCEPRLSLIFEFKKLDELERTRTLYYSEGMSRFVTGDYGKGEPVALMVGIFTADATACERSIREGLTQAVTVAELKMVRSKGGGLLCIPSRLFAPHAAFDTEHQRTAKKAAPHGTICISHLFLAFPLNTRKRQRGRLTRKRPEGNRE</sequence>
<dbReference type="EMBL" id="JACHHZ010000004">
    <property type="protein sequence ID" value="MBB6095032.1"/>
    <property type="molecule type" value="Genomic_DNA"/>
</dbReference>
<name>A0A841HSR0_9GAMM</name>
<reference evidence="1 2" key="1">
    <citation type="submission" date="2020-08" db="EMBL/GenBank/DDBJ databases">
        <title>Genomic Encyclopedia of Type Strains, Phase IV (KMG-IV): sequencing the most valuable type-strain genomes for metagenomic binning, comparative biology and taxonomic classification.</title>
        <authorList>
            <person name="Goeker M."/>
        </authorList>
    </citation>
    <scope>NUCLEOTIDE SEQUENCE [LARGE SCALE GENOMIC DNA]</scope>
    <source>
        <strain evidence="1 2">DSM 26723</strain>
    </source>
</reference>
<dbReference type="Proteomes" id="UP000588068">
    <property type="component" value="Unassembled WGS sequence"/>
</dbReference>
<gene>
    <name evidence="1" type="ORF">HNQ60_003919</name>
</gene>
<proteinExistence type="predicted"/>
<protein>
    <recommendedName>
        <fullName evidence="3">Fis family transcriptional regulator</fullName>
    </recommendedName>
</protein>
<accession>A0A841HSR0</accession>
<keyword evidence="2" id="KW-1185">Reference proteome</keyword>
<evidence type="ECO:0008006" key="3">
    <source>
        <dbReference type="Google" id="ProtNLM"/>
    </source>
</evidence>